<reference evidence="2 3" key="1">
    <citation type="journal article" date="2016" name="Nat. Commun.">
        <title>Thousands of microbial genomes shed light on interconnected biogeochemical processes in an aquifer system.</title>
        <authorList>
            <person name="Anantharaman K."/>
            <person name="Brown C.T."/>
            <person name="Hug L.A."/>
            <person name="Sharon I."/>
            <person name="Castelle C.J."/>
            <person name="Probst A.J."/>
            <person name="Thomas B.C."/>
            <person name="Singh A."/>
            <person name="Wilkins M.J."/>
            <person name="Karaoz U."/>
            <person name="Brodie E.L."/>
            <person name="Williams K.H."/>
            <person name="Hubbard S.S."/>
            <person name="Banfield J.F."/>
        </authorList>
    </citation>
    <scope>NUCLEOTIDE SEQUENCE [LARGE SCALE GENOMIC DNA]</scope>
</reference>
<organism evidence="2 3">
    <name type="scientific">Candidatus Woesebacteria bacterium RIFCSPLOWO2_01_FULL_44_14</name>
    <dbReference type="NCBI Taxonomy" id="1802525"/>
    <lineage>
        <taxon>Bacteria</taxon>
        <taxon>Candidatus Woeseibacteriota</taxon>
    </lineage>
</organism>
<accession>A0A1F8C3L8</accession>
<dbReference type="Pfam" id="PF00535">
    <property type="entry name" value="Glycos_transf_2"/>
    <property type="match status" value="1"/>
</dbReference>
<dbReference type="SUPFAM" id="SSF53448">
    <property type="entry name" value="Nucleotide-diphospho-sugar transferases"/>
    <property type="match status" value="1"/>
</dbReference>
<dbReference type="AlphaFoldDB" id="A0A1F8C3L8"/>
<dbReference type="Gene3D" id="3.90.550.10">
    <property type="entry name" value="Spore Coat Polysaccharide Biosynthesis Protein SpsA, Chain A"/>
    <property type="match status" value="1"/>
</dbReference>
<feature type="domain" description="Glycosyltransferase 2-like" evidence="1">
    <location>
        <begin position="5"/>
        <end position="155"/>
    </location>
</feature>
<name>A0A1F8C3L8_9BACT</name>
<gene>
    <name evidence="2" type="ORF">A2975_02620</name>
</gene>
<dbReference type="PANTHER" id="PTHR43179">
    <property type="entry name" value="RHAMNOSYLTRANSFERASE WBBL"/>
    <property type="match status" value="1"/>
</dbReference>
<proteinExistence type="predicted"/>
<dbReference type="Proteomes" id="UP000178429">
    <property type="component" value="Unassembled WGS sequence"/>
</dbReference>
<comment type="caution">
    <text evidence="2">The sequence shown here is derived from an EMBL/GenBank/DDBJ whole genome shotgun (WGS) entry which is preliminary data.</text>
</comment>
<dbReference type="PANTHER" id="PTHR43179:SF7">
    <property type="entry name" value="RHAMNOSYLTRANSFERASE WBBL"/>
    <property type="match status" value="1"/>
</dbReference>
<evidence type="ECO:0000313" key="2">
    <source>
        <dbReference type="EMBL" id="OGM70760.1"/>
    </source>
</evidence>
<sequence length="296" mass="33755">MVDLSIIIINYNTPGLAQACLESIIKQTKNLDYEMIVVDNGSTKKIKSSKAKIIESKVNLGFAGANNCGIREARGKYLLFLNSDTLIHDNLLKEMVNWMEVHPKVGVASCALKNPDGTQQGTGGYFPTLLRVFSWMTIQDIPGVDIIIKPFHPMKSKSFAKGTGLYKKARELDWVMGAFALVRRQALEQVGGFDEEYHMYTEEVDLFYRIKQKGWQIWYLPAWNITHIGAASSTAEFPILQEYKGIKRFYKKFYPKWQYPILRLLLRIGALGRIVLFGILEGRRSAKIYVKAFREA</sequence>
<evidence type="ECO:0000259" key="1">
    <source>
        <dbReference type="Pfam" id="PF00535"/>
    </source>
</evidence>
<dbReference type="EMBL" id="MGHL01000002">
    <property type="protein sequence ID" value="OGM70760.1"/>
    <property type="molecule type" value="Genomic_DNA"/>
</dbReference>
<dbReference type="STRING" id="1802525.A2975_02620"/>
<dbReference type="CDD" id="cd04186">
    <property type="entry name" value="GT_2_like_c"/>
    <property type="match status" value="1"/>
</dbReference>
<protein>
    <recommendedName>
        <fullName evidence="1">Glycosyltransferase 2-like domain-containing protein</fullName>
    </recommendedName>
</protein>
<dbReference type="InterPro" id="IPR001173">
    <property type="entry name" value="Glyco_trans_2-like"/>
</dbReference>
<evidence type="ECO:0000313" key="3">
    <source>
        <dbReference type="Proteomes" id="UP000178429"/>
    </source>
</evidence>
<dbReference type="InterPro" id="IPR029044">
    <property type="entry name" value="Nucleotide-diphossugar_trans"/>
</dbReference>